<protein>
    <submittedName>
        <fullName evidence="2">Uncharacterized protein</fullName>
    </submittedName>
</protein>
<dbReference type="AlphaFoldDB" id="A0A167QZR4"/>
<accession>A0A167QZR4</accession>
<proteinExistence type="predicted"/>
<evidence type="ECO:0000313" key="3">
    <source>
        <dbReference type="Proteomes" id="UP000076738"/>
    </source>
</evidence>
<dbReference type="EMBL" id="KV417269">
    <property type="protein sequence ID" value="KZP00413.1"/>
    <property type="molecule type" value="Genomic_DNA"/>
</dbReference>
<reference evidence="2 3" key="1">
    <citation type="journal article" date="2016" name="Mol. Biol. Evol.">
        <title>Comparative Genomics of Early-Diverging Mushroom-Forming Fungi Provides Insights into the Origins of Lignocellulose Decay Capabilities.</title>
        <authorList>
            <person name="Nagy L.G."/>
            <person name="Riley R."/>
            <person name="Tritt A."/>
            <person name="Adam C."/>
            <person name="Daum C."/>
            <person name="Floudas D."/>
            <person name="Sun H."/>
            <person name="Yadav J.S."/>
            <person name="Pangilinan J."/>
            <person name="Larsson K.H."/>
            <person name="Matsuura K."/>
            <person name="Barry K."/>
            <person name="Labutti K."/>
            <person name="Kuo R."/>
            <person name="Ohm R.A."/>
            <person name="Bhattacharya S.S."/>
            <person name="Shirouzu T."/>
            <person name="Yoshinaga Y."/>
            <person name="Martin F.M."/>
            <person name="Grigoriev I.V."/>
            <person name="Hibbett D.S."/>
        </authorList>
    </citation>
    <scope>NUCLEOTIDE SEQUENCE [LARGE SCALE GENOMIC DNA]</scope>
    <source>
        <strain evidence="2 3">TUFC12733</strain>
    </source>
</reference>
<feature type="compositionally biased region" description="Low complexity" evidence="1">
    <location>
        <begin position="1"/>
        <end position="13"/>
    </location>
</feature>
<evidence type="ECO:0000313" key="2">
    <source>
        <dbReference type="EMBL" id="KZP00413.1"/>
    </source>
</evidence>
<dbReference type="Proteomes" id="UP000076738">
    <property type="component" value="Unassembled WGS sequence"/>
</dbReference>
<organism evidence="2 3">
    <name type="scientific">Calocera viscosa (strain TUFC12733)</name>
    <dbReference type="NCBI Taxonomy" id="1330018"/>
    <lineage>
        <taxon>Eukaryota</taxon>
        <taxon>Fungi</taxon>
        <taxon>Dikarya</taxon>
        <taxon>Basidiomycota</taxon>
        <taxon>Agaricomycotina</taxon>
        <taxon>Dacrymycetes</taxon>
        <taxon>Dacrymycetales</taxon>
        <taxon>Dacrymycetaceae</taxon>
        <taxon>Calocera</taxon>
    </lineage>
</organism>
<name>A0A167QZR4_CALVF</name>
<keyword evidence="3" id="KW-1185">Reference proteome</keyword>
<sequence>MPNDQPAADSAPVPASPPATPTIRFREPRPPPLTLNVPVDHEPKLARDPEGKDVLPDLPVSPRRRRVRRATGACSALLAGGGGG</sequence>
<feature type="region of interest" description="Disordered" evidence="1">
    <location>
        <begin position="1"/>
        <end position="67"/>
    </location>
</feature>
<gene>
    <name evidence="2" type="ORF">CALVIDRAFT_533429</name>
</gene>
<evidence type="ECO:0000256" key="1">
    <source>
        <dbReference type="SAM" id="MobiDB-lite"/>
    </source>
</evidence>
<feature type="compositionally biased region" description="Basic and acidic residues" evidence="1">
    <location>
        <begin position="39"/>
        <end position="55"/>
    </location>
</feature>